<dbReference type="AlphaFoldDB" id="A0A3G6J3J1"/>
<proteinExistence type="predicted"/>
<keyword evidence="2" id="KW-0812">Transmembrane</keyword>
<feature type="transmembrane region" description="Helical" evidence="2">
    <location>
        <begin position="225"/>
        <end position="243"/>
    </location>
</feature>
<evidence type="ECO:0000256" key="2">
    <source>
        <dbReference type="SAM" id="Phobius"/>
    </source>
</evidence>
<sequence length="353" mass="37523">MTTPDPEKQPTWGELAKPLDESSLPPQGSTPLWDEALKHSAQPSEEPEPSQPAGLPVDPQQGSSHVVATPPAGAEIPPNAGSSMNMPPQEPIRPQQGYLASPADPQYQMLYGTGTVEFGASIAKAVKLLGRNLWPMVTIMVLLGVAIAVDGIVASGRLNRVAAAKYADIPVEARDIIFLLVCDVALTAITAWLAAKLIRGSLRTVAGEKFSVSDMLSNATTSPKTVFTLWLLFGVPLVLQQLIENLSNTGILSALISIFMLVATPVLTAAMLYTVDETALIDTALPAGLHIAKEHLTSFILLTVMLLPMALFSIFTLVLGVVAVPFWFILAALVYRQATGGVYESLLRTAPPA</sequence>
<evidence type="ECO:0000313" key="3">
    <source>
        <dbReference type="EMBL" id="AZA12641.1"/>
    </source>
</evidence>
<protein>
    <submittedName>
        <fullName evidence="3">Uncharacterized protein</fullName>
    </submittedName>
</protein>
<evidence type="ECO:0000313" key="4">
    <source>
        <dbReference type="Proteomes" id="UP000269019"/>
    </source>
</evidence>
<evidence type="ECO:0000256" key="1">
    <source>
        <dbReference type="SAM" id="MobiDB-lite"/>
    </source>
</evidence>
<feature type="transmembrane region" description="Helical" evidence="2">
    <location>
        <begin position="296"/>
        <end position="329"/>
    </location>
</feature>
<organism evidence="3 4">
    <name type="scientific">Corynebacterium choanae</name>
    <dbReference type="NCBI Taxonomy" id="1862358"/>
    <lineage>
        <taxon>Bacteria</taxon>
        <taxon>Bacillati</taxon>
        <taxon>Actinomycetota</taxon>
        <taxon>Actinomycetes</taxon>
        <taxon>Mycobacteriales</taxon>
        <taxon>Corynebacteriaceae</taxon>
        <taxon>Corynebacterium</taxon>
    </lineage>
</organism>
<accession>A0A3G6J3J1</accession>
<dbReference type="EMBL" id="CP033896">
    <property type="protein sequence ID" value="AZA12641.1"/>
    <property type="molecule type" value="Genomic_DNA"/>
</dbReference>
<feature type="transmembrane region" description="Helical" evidence="2">
    <location>
        <begin position="133"/>
        <end position="156"/>
    </location>
</feature>
<gene>
    <name evidence="3" type="ORF">CCHOA_01065</name>
</gene>
<feature type="transmembrane region" description="Helical" evidence="2">
    <location>
        <begin position="176"/>
        <end position="195"/>
    </location>
</feature>
<reference evidence="3 4" key="1">
    <citation type="submission" date="2018-11" db="EMBL/GenBank/DDBJ databases">
        <authorList>
            <person name="Kleinhagauer T."/>
            <person name="Glaeser S.P."/>
            <person name="Spergser J."/>
            <person name="Ruckert C."/>
            <person name="Kaempfer P."/>
            <person name="Busse H.-J."/>
        </authorList>
    </citation>
    <scope>NUCLEOTIDE SEQUENCE [LARGE SCALE GENOMIC DNA]</scope>
    <source>
        <strain evidence="3 4">200CH</strain>
    </source>
</reference>
<keyword evidence="2" id="KW-1133">Transmembrane helix</keyword>
<name>A0A3G6J3J1_9CORY</name>
<keyword evidence="4" id="KW-1185">Reference proteome</keyword>
<keyword evidence="2" id="KW-0472">Membrane</keyword>
<feature type="region of interest" description="Disordered" evidence="1">
    <location>
        <begin position="1"/>
        <end position="92"/>
    </location>
</feature>
<feature type="transmembrane region" description="Helical" evidence="2">
    <location>
        <begin position="249"/>
        <end position="275"/>
    </location>
</feature>
<dbReference type="Proteomes" id="UP000269019">
    <property type="component" value="Chromosome"/>
</dbReference>
<dbReference type="RefSeq" id="WP_123925855.1">
    <property type="nucleotide sequence ID" value="NZ_CP033896.1"/>
</dbReference>
<dbReference type="KEGG" id="ccho:CCHOA_01065"/>